<gene>
    <name evidence="9" type="primary">mrpF</name>
    <name evidence="9" type="ORF">Poly21_36630</name>
</gene>
<feature type="transmembrane region" description="Helical" evidence="8">
    <location>
        <begin position="43"/>
        <end position="63"/>
    </location>
</feature>
<keyword evidence="5 8" id="KW-0812">Transmembrane</keyword>
<proteinExistence type="inferred from homology"/>
<sequence>MPPDLLPSGLTSGILMTTSAGVLITMSLALVRATLGPTVFDRVLALNMFGTKTVLLISVVSFMTGRSDFLDLALLYSLINFVGMVALLRFTQYNSFSDDVPPPEESP</sequence>
<dbReference type="Pfam" id="PF04066">
    <property type="entry name" value="MrpF_PhaF"/>
    <property type="match status" value="1"/>
</dbReference>
<evidence type="ECO:0000256" key="7">
    <source>
        <dbReference type="ARBA" id="ARBA00023136"/>
    </source>
</evidence>
<dbReference type="EMBL" id="SJPU01000002">
    <property type="protein sequence ID" value="TWU16458.1"/>
    <property type="molecule type" value="Genomic_DNA"/>
</dbReference>
<keyword evidence="4" id="KW-1003">Cell membrane</keyword>
<comment type="subcellular location">
    <subcellularLocation>
        <location evidence="1">Cell membrane</location>
        <topology evidence="1">Multi-pass membrane protein</topology>
    </subcellularLocation>
</comment>
<protein>
    <submittedName>
        <fullName evidence="9">Na(+)/H(+) antiporter subunit F</fullName>
    </submittedName>
</protein>
<organism evidence="9 10">
    <name type="scientific">Allorhodopirellula heiligendammensis</name>
    <dbReference type="NCBI Taxonomy" id="2714739"/>
    <lineage>
        <taxon>Bacteria</taxon>
        <taxon>Pseudomonadati</taxon>
        <taxon>Planctomycetota</taxon>
        <taxon>Planctomycetia</taxon>
        <taxon>Pirellulales</taxon>
        <taxon>Pirellulaceae</taxon>
        <taxon>Allorhodopirellula</taxon>
    </lineage>
</organism>
<feature type="transmembrane region" description="Helical" evidence="8">
    <location>
        <begin position="69"/>
        <end position="88"/>
    </location>
</feature>
<dbReference type="GO" id="GO:0015385">
    <property type="term" value="F:sodium:proton antiporter activity"/>
    <property type="evidence" value="ECO:0007669"/>
    <property type="project" value="TreeGrafter"/>
</dbReference>
<dbReference type="GO" id="GO:0005886">
    <property type="term" value="C:plasma membrane"/>
    <property type="evidence" value="ECO:0007669"/>
    <property type="project" value="UniProtKB-SubCell"/>
</dbReference>
<evidence type="ECO:0000256" key="2">
    <source>
        <dbReference type="ARBA" id="ARBA00009212"/>
    </source>
</evidence>
<dbReference type="OrthoDB" id="9799958at2"/>
<evidence type="ECO:0000313" key="9">
    <source>
        <dbReference type="EMBL" id="TWU16458.1"/>
    </source>
</evidence>
<dbReference type="PANTHER" id="PTHR34702">
    <property type="entry name" value="NA(+)/H(+) ANTIPORTER SUBUNIT F1"/>
    <property type="match status" value="1"/>
</dbReference>
<reference evidence="9 10" key="1">
    <citation type="journal article" date="2020" name="Antonie Van Leeuwenhoek">
        <title>Rhodopirellula heiligendammensis sp. nov., Rhodopirellula pilleata sp. nov., and Rhodopirellula solitaria sp. nov. isolated from natural or artificial marine surfaces in Northern Germany and California, USA, and emended description of the genus Rhodopirellula.</title>
        <authorList>
            <person name="Kallscheuer N."/>
            <person name="Wiegand S."/>
            <person name="Jogler M."/>
            <person name="Boedeker C."/>
            <person name="Peeters S.H."/>
            <person name="Rast P."/>
            <person name="Heuer A."/>
            <person name="Jetten M.S.M."/>
            <person name="Rohde M."/>
            <person name="Jogler C."/>
        </authorList>
    </citation>
    <scope>NUCLEOTIDE SEQUENCE [LARGE SCALE GENOMIC DNA]</scope>
    <source>
        <strain evidence="9 10">Poly21</strain>
    </source>
</reference>
<dbReference type="RefSeq" id="WP_146408104.1">
    <property type="nucleotide sequence ID" value="NZ_SJPU01000002.1"/>
</dbReference>
<keyword evidence="7 8" id="KW-0472">Membrane</keyword>
<evidence type="ECO:0000256" key="4">
    <source>
        <dbReference type="ARBA" id="ARBA00022475"/>
    </source>
</evidence>
<comment type="caution">
    <text evidence="9">The sequence shown here is derived from an EMBL/GenBank/DDBJ whole genome shotgun (WGS) entry which is preliminary data.</text>
</comment>
<accession>A0A5C6BX60</accession>
<keyword evidence="3" id="KW-0813">Transport</keyword>
<keyword evidence="6 8" id="KW-1133">Transmembrane helix</keyword>
<evidence type="ECO:0000256" key="1">
    <source>
        <dbReference type="ARBA" id="ARBA00004651"/>
    </source>
</evidence>
<evidence type="ECO:0000313" key="10">
    <source>
        <dbReference type="Proteomes" id="UP000319908"/>
    </source>
</evidence>
<dbReference type="Proteomes" id="UP000319908">
    <property type="component" value="Unassembled WGS sequence"/>
</dbReference>
<keyword evidence="10" id="KW-1185">Reference proteome</keyword>
<name>A0A5C6BX60_9BACT</name>
<evidence type="ECO:0000256" key="6">
    <source>
        <dbReference type="ARBA" id="ARBA00022989"/>
    </source>
</evidence>
<feature type="transmembrane region" description="Helical" evidence="8">
    <location>
        <begin position="12"/>
        <end position="31"/>
    </location>
</feature>
<dbReference type="AlphaFoldDB" id="A0A5C6BX60"/>
<dbReference type="InterPro" id="IPR007208">
    <property type="entry name" value="MrpF/PhaF-like"/>
</dbReference>
<dbReference type="PANTHER" id="PTHR34702:SF1">
    <property type="entry name" value="NA(+)_H(+) ANTIPORTER SUBUNIT F"/>
    <property type="match status" value="1"/>
</dbReference>
<evidence type="ECO:0000256" key="3">
    <source>
        <dbReference type="ARBA" id="ARBA00022448"/>
    </source>
</evidence>
<comment type="similarity">
    <text evidence="2">Belongs to the CPA3 antiporters (TC 2.A.63) subunit F family.</text>
</comment>
<evidence type="ECO:0000256" key="8">
    <source>
        <dbReference type="SAM" id="Phobius"/>
    </source>
</evidence>
<evidence type="ECO:0000256" key="5">
    <source>
        <dbReference type="ARBA" id="ARBA00022692"/>
    </source>
</evidence>